<dbReference type="Gene3D" id="3.40.1190.20">
    <property type="match status" value="1"/>
</dbReference>
<dbReference type="GO" id="GO:0008478">
    <property type="term" value="F:pyridoxal kinase activity"/>
    <property type="evidence" value="ECO:0007669"/>
    <property type="project" value="UniProtKB-EC"/>
</dbReference>
<keyword evidence="3" id="KW-0547">Nucleotide-binding</keyword>
<dbReference type="SMR" id="C0QA74"/>
<evidence type="ECO:0000256" key="2">
    <source>
        <dbReference type="ARBA" id="ARBA00022679"/>
    </source>
</evidence>
<dbReference type="AlphaFoldDB" id="C0QA74"/>
<dbReference type="STRING" id="177437.HRM2_15500"/>
<evidence type="ECO:0000256" key="5">
    <source>
        <dbReference type="ARBA" id="ARBA00022840"/>
    </source>
</evidence>
<dbReference type="OrthoDB" id="9800808at2"/>
<dbReference type="PANTHER" id="PTHR10534">
    <property type="entry name" value="PYRIDOXAL KINASE"/>
    <property type="match status" value="1"/>
</dbReference>
<evidence type="ECO:0000259" key="6">
    <source>
        <dbReference type="Pfam" id="PF08543"/>
    </source>
</evidence>
<evidence type="ECO:0000313" key="8">
    <source>
        <dbReference type="Proteomes" id="UP000000442"/>
    </source>
</evidence>
<keyword evidence="5" id="KW-0067">ATP-binding</keyword>
<evidence type="ECO:0000256" key="4">
    <source>
        <dbReference type="ARBA" id="ARBA00022777"/>
    </source>
</evidence>
<dbReference type="EC" id="2.7.1.35" evidence="1"/>
<dbReference type="eggNOG" id="COG2240">
    <property type="taxonomic scope" value="Bacteria"/>
</dbReference>
<name>C0QA74_DESAH</name>
<dbReference type="Pfam" id="PF08543">
    <property type="entry name" value="Phos_pyr_kin"/>
    <property type="match status" value="1"/>
</dbReference>
<keyword evidence="8" id="KW-1185">Reference proteome</keyword>
<dbReference type="InterPro" id="IPR029056">
    <property type="entry name" value="Ribokinase-like"/>
</dbReference>
<organism evidence="7 8">
    <name type="scientific">Desulforapulum autotrophicum (strain ATCC 43914 / DSM 3382 / VKM B-1955 / HRM2)</name>
    <name type="common">Desulfobacterium autotrophicum</name>
    <dbReference type="NCBI Taxonomy" id="177437"/>
    <lineage>
        <taxon>Bacteria</taxon>
        <taxon>Pseudomonadati</taxon>
        <taxon>Thermodesulfobacteriota</taxon>
        <taxon>Desulfobacteria</taxon>
        <taxon>Desulfobacterales</taxon>
        <taxon>Desulfobacteraceae</taxon>
        <taxon>Desulforapulum</taxon>
    </lineage>
</organism>
<keyword evidence="2 7" id="KW-0808">Transferase</keyword>
<gene>
    <name evidence="7" type="primary">pdxK</name>
    <name evidence="7" type="ordered locus">HRM2_15500</name>
</gene>
<dbReference type="HOGENOM" id="CLU_046496_2_0_7"/>
<evidence type="ECO:0000256" key="1">
    <source>
        <dbReference type="ARBA" id="ARBA00012104"/>
    </source>
</evidence>
<dbReference type="NCBIfam" id="NF005491">
    <property type="entry name" value="PRK07105.1"/>
    <property type="match status" value="1"/>
</dbReference>
<dbReference type="RefSeq" id="WP_015903446.1">
    <property type="nucleotide sequence ID" value="NC_012108.1"/>
</dbReference>
<evidence type="ECO:0000256" key="3">
    <source>
        <dbReference type="ARBA" id="ARBA00022741"/>
    </source>
</evidence>
<feature type="domain" description="Pyridoxamine kinase/Phosphomethylpyrimidine kinase" evidence="6">
    <location>
        <begin position="30"/>
        <end position="261"/>
    </location>
</feature>
<dbReference type="Proteomes" id="UP000000442">
    <property type="component" value="Chromosome"/>
</dbReference>
<dbReference type="GO" id="GO:0005524">
    <property type="term" value="F:ATP binding"/>
    <property type="evidence" value="ECO:0007669"/>
    <property type="project" value="UniProtKB-KW"/>
</dbReference>
<sequence>MHNPVPRVAAIHDLSGFGRASLTVIIPILSTMGVQTCPLPTAVLSSHTGGFNDYHFVDMTEDMVKIIDHWKALDIAFDAIYSGFLGSPRQVDIVMDFIGTFARPEQFVVVDPVMGDDGKPYKTMGPEMIRQMQSLVSHADIITPNFTEAAFLLDEPYTDYLDERQIKEWILRLCEKGPGKVIITSVPVAGRKNLSGVVAFDRDDGRFWKVDCAYIPAHYPGTGDAFASVIVGGLLQGDSLPIALDRAVQFVSMAIRSTFGYNYPSREGVLLERVLTNLRAPVTASSYEMMA</sequence>
<dbReference type="GO" id="GO:0009443">
    <property type="term" value="P:pyridoxal 5'-phosphate salvage"/>
    <property type="evidence" value="ECO:0007669"/>
    <property type="project" value="InterPro"/>
</dbReference>
<dbReference type="EMBL" id="CP001087">
    <property type="protein sequence ID" value="ACN14659.1"/>
    <property type="molecule type" value="Genomic_DNA"/>
</dbReference>
<reference evidence="7 8" key="1">
    <citation type="journal article" date="2009" name="Environ. Microbiol.">
        <title>Genome sequence of Desulfobacterium autotrophicum HRM2, a marine sulfate reducer oxidizing organic carbon completely to carbon dioxide.</title>
        <authorList>
            <person name="Strittmatter A.W."/>
            <person name="Liesegang H."/>
            <person name="Rabus R."/>
            <person name="Decker I."/>
            <person name="Amann J."/>
            <person name="Andres S."/>
            <person name="Henne A."/>
            <person name="Fricke W.F."/>
            <person name="Martinez-Arias R."/>
            <person name="Bartels D."/>
            <person name="Goesmann A."/>
            <person name="Krause L."/>
            <person name="Puehler A."/>
            <person name="Klenk H.P."/>
            <person name="Richter M."/>
            <person name="Schuler M."/>
            <person name="Gloeckner F.O."/>
            <person name="Meyerdierks A."/>
            <person name="Gottschalk G."/>
            <person name="Amann R."/>
        </authorList>
    </citation>
    <scope>NUCLEOTIDE SEQUENCE [LARGE SCALE GENOMIC DNA]</scope>
    <source>
        <strain evidence="8">ATCC 43914 / DSM 3382 / HRM2</strain>
    </source>
</reference>
<dbReference type="SUPFAM" id="SSF53613">
    <property type="entry name" value="Ribokinase-like"/>
    <property type="match status" value="1"/>
</dbReference>
<dbReference type="PANTHER" id="PTHR10534:SF2">
    <property type="entry name" value="PYRIDOXAL KINASE"/>
    <property type="match status" value="1"/>
</dbReference>
<dbReference type="InterPro" id="IPR004625">
    <property type="entry name" value="PyrdxlKinase"/>
</dbReference>
<evidence type="ECO:0000313" key="7">
    <source>
        <dbReference type="EMBL" id="ACN14659.1"/>
    </source>
</evidence>
<accession>C0QA74</accession>
<proteinExistence type="predicted"/>
<keyword evidence="4" id="KW-0418">Kinase</keyword>
<dbReference type="InterPro" id="IPR013749">
    <property type="entry name" value="PM/HMP-P_kinase-1"/>
</dbReference>
<dbReference type="CDD" id="cd01173">
    <property type="entry name" value="pyridoxal_pyridoxamine_kinase"/>
    <property type="match status" value="1"/>
</dbReference>
<dbReference type="GO" id="GO:0005829">
    <property type="term" value="C:cytosol"/>
    <property type="evidence" value="ECO:0007669"/>
    <property type="project" value="TreeGrafter"/>
</dbReference>
<protein>
    <recommendedName>
        <fullName evidence="1">pyridoxal kinase</fullName>
        <ecNumber evidence="1">2.7.1.35</ecNumber>
    </recommendedName>
</protein>
<dbReference type="KEGG" id="dat:HRM2_15500"/>